<evidence type="ECO:0000313" key="4">
    <source>
        <dbReference type="EMBL" id="MFF3569249.1"/>
    </source>
</evidence>
<dbReference type="SUPFAM" id="SSF53955">
    <property type="entry name" value="Lysozyme-like"/>
    <property type="match status" value="1"/>
</dbReference>
<feature type="domain" description="Transglycosylase SLT" evidence="3">
    <location>
        <begin position="271"/>
        <end position="322"/>
    </location>
</feature>
<dbReference type="InterPro" id="IPR050570">
    <property type="entry name" value="Cell_wall_metabolism_enzyme"/>
</dbReference>
<dbReference type="Proteomes" id="UP001601992">
    <property type="component" value="Unassembled WGS sequence"/>
</dbReference>
<dbReference type="Pfam" id="PF01551">
    <property type="entry name" value="Peptidase_M23"/>
    <property type="match status" value="1"/>
</dbReference>
<keyword evidence="1" id="KW-0812">Transmembrane</keyword>
<dbReference type="InterPro" id="IPR031304">
    <property type="entry name" value="SLT_2"/>
</dbReference>
<dbReference type="RefSeq" id="WP_387404028.1">
    <property type="nucleotide sequence ID" value="NZ_JBIAQY010000004.1"/>
</dbReference>
<feature type="domain" description="M23ase beta-sheet core" evidence="2">
    <location>
        <begin position="76"/>
        <end position="170"/>
    </location>
</feature>
<dbReference type="CDD" id="cd12797">
    <property type="entry name" value="M23_peptidase"/>
    <property type="match status" value="1"/>
</dbReference>
<accession>A0ABW6S0N6</accession>
<dbReference type="InterPro" id="IPR016047">
    <property type="entry name" value="M23ase_b-sheet_dom"/>
</dbReference>
<organism evidence="4 5">
    <name type="scientific">Nocardia jiangxiensis</name>
    <dbReference type="NCBI Taxonomy" id="282685"/>
    <lineage>
        <taxon>Bacteria</taxon>
        <taxon>Bacillati</taxon>
        <taxon>Actinomycetota</taxon>
        <taxon>Actinomycetes</taxon>
        <taxon>Mycobacteriales</taxon>
        <taxon>Nocardiaceae</taxon>
        <taxon>Nocardia</taxon>
    </lineage>
</organism>
<dbReference type="Gene3D" id="1.10.530.10">
    <property type="match status" value="1"/>
</dbReference>
<evidence type="ECO:0000256" key="1">
    <source>
        <dbReference type="SAM" id="Phobius"/>
    </source>
</evidence>
<dbReference type="CDD" id="cd13399">
    <property type="entry name" value="Slt35-like"/>
    <property type="match status" value="1"/>
</dbReference>
<dbReference type="Pfam" id="PF13406">
    <property type="entry name" value="SLT_2"/>
    <property type="match status" value="1"/>
</dbReference>
<evidence type="ECO:0000259" key="2">
    <source>
        <dbReference type="Pfam" id="PF01551"/>
    </source>
</evidence>
<dbReference type="EMBL" id="JBIAQY010000004">
    <property type="protein sequence ID" value="MFF3569249.1"/>
    <property type="molecule type" value="Genomic_DNA"/>
</dbReference>
<keyword evidence="5" id="KW-1185">Reference proteome</keyword>
<protein>
    <submittedName>
        <fullName evidence="4">Peptidoglycan DD-metalloendopeptidase family protein</fullName>
    </submittedName>
</protein>
<name>A0ABW6S0N6_9NOCA</name>
<dbReference type="Gene3D" id="2.70.70.10">
    <property type="entry name" value="Glucose Permease (Domain IIA)"/>
    <property type="match status" value="1"/>
</dbReference>
<dbReference type="SUPFAM" id="SSF51261">
    <property type="entry name" value="Duplicated hybrid motif"/>
    <property type="match status" value="1"/>
</dbReference>
<reference evidence="4 5" key="1">
    <citation type="submission" date="2024-10" db="EMBL/GenBank/DDBJ databases">
        <title>The Natural Products Discovery Center: Release of the First 8490 Sequenced Strains for Exploring Actinobacteria Biosynthetic Diversity.</title>
        <authorList>
            <person name="Kalkreuter E."/>
            <person name="Kautsar S.A."/>
            <person name="Yang D."/>
            <person name="Bader C.D."/>
            <person name="Teijaro C.N."/>
            <person name="Fluegel L."/>
            <person name="Davis C.M."/>
            <person name="Simpson J.R."/>
            <person name="Lauterbach L."/>
            <person name="Steele A.D."/>
            <person name="Gui C."/>
            <person name="Meng S."/>
            <person name="Li G."/>
            <person name="Viehrig K."/>
            <person name="Ye F."/>
            <person name="Su P."/>
            <person name="Kiefer A.F."/>
            <person name="Nichols A."/>
            <person name="Cepeda A.J."/>
            <person name="Yan W."/>
            <person name="Fan B."/>
            <person name="Jiang Y."/>
            <person name="Adhikari A."/>
            <person name="Zheng C.-J."/>
            <person name="Schuster L."/>
            <person name="Cowan T.M."/>
            <person name="Smanski M.J."/>
            <person name="Chevrette M.G."/>
            <person name="De Carvalho L.P.S."/>
            <person name="Shen B."/>
        </authorList>
    </citation>
    <scope>NUCLEOTIDE SEQUENCE [LARGE SCALE GENOMIC DNA]</scope>
    <source>
        <strain evidence="4 5">NPDC002593</strain>
    </source>
</reference>
<dbReference type="PANTHER" id="PTHR21666:SF270">
    <property type="entry name" value="MUREIN HYDROLASE ACTIVATOR ENVC"/>
    <property type="match status" value="1"/>
</dbReference>
<keyword evidence="1" id="KW-0472">Membrane</keyword>
<dbReference type="PANTHER" id="PTHR21666">
    <property type="entry name" value="PEPTIDASE-RELATED"/>
    <property type="match status" value="1"/>
</dbReference>
<dbReference type="InterPro" id="IPR011055">
    <property type="entry name" value="Dup_hybrid_motif"/>
</dbReference>
<keyword evidence="1" id="KW-1133">Transmembrane helix</keyword>
<proteinExistence type="predicted"/>
<feature type="transmembrane region" description="Helical" evidence="1">
    <location>
        <begin position="6"/>
        <end position="24"/>
    </location>
</feature>
<gene>
    <name evidence="4" type="ORF">ACFYXQ_15875</name>
</gene>
<evidence type="ECO:0000259" key="3">
    <source>
        <dbReference type="Pfam" id="PF13406"/>
    </source>
</evidence>
<comment type="caution">
    <text evidence="4">The sequence shown here is derived from an EMBL/GenBank/DDBJ whole genome shotgun (WGS) entry which is preliminary data.</text>
</comment>
<sequence>MSAGWVAVPIVASAALVVAVLLMIGSGDRTPSDPACLPDMPRINGTHPVTAGASVVPLPQGSYTVSSPFGPRAGGFHRGVDLAAPQGTPILAATDGVVVAAGPAEGFGNWIVLDAQRPDGLTSTVYGHMFSDGVLAHVGDHVQAGQQIGKVGAAGEATGPHLHFEVWSGGRLHGGGHPIDPVPWLGAATATPTTAPASPDRGVAVSSRAARRRNVLASSGCDPTPAPDVGGMGSLRAGSVPPEYEPWIRKAATQCPELSAPILAAQLKQESGFNRWARSSAGALGPAQFMPGTWATHGVSADGNGTPDPFSIPDAVMSQGKYACELIGIVKQGLADGRLHGDLTQLWLSAYNCGAANTLAQGGVCQNSQTLGYVRNIPAMAAAFTAPEQHTDVRAEAGGIR</sequence>
<evidence type="ECO:0000313" key="5">
    <source>
        <dbReference type="Proteomes" id="UP001601992"/>
    </source>
</evidence>
<dbReference type="InterPro" id="IPR023346">
    <property type="entry name" value="Lysozyme-like_dom_sf"/>
</dbReference>